<sequence>MNKTTAISPIKENWKMIWNSTTSRFQLITGSALLAILLAIMPFFFNTIEKRKGIQLDDIVLDHIPAHNVSVLIFAIIWGMGALALYRAAKQPAMYVTYVWAYSFITIVRFLTISLVKLDPPAGLIQLIDPLTGIFYGHAQITKDLFFSGHTATLCLIYLTIEKKVDKTIGFLAIIIVGCLLLVQHVHYTLDVLVAPVATFGIYKLVVWMLGNKDRA</sequence>
<dbReference type="Proteomes" id="UP000632774">
    <property type="component" value="Unassembled WGS sequence"/>
</dbReference>
<feature type="transmembrane region" description="Helical" evidence="1">
    <location>
        <begin position="145"/>
        <end position="161"/>
    </location>
</feature>
<organism evidence="3 4">
    <name type="scientific">Mucilaginibacter boryungensis</name>
    <dbReference type="NCBI Taxonomy" id="768480"/>
    <lineage>
        <taxon>Bacteria</taxon>
        <taxon>Pseudomonadati</taxon>
        <taxon>Bacteroidota</taxon>
        <taxon>Sphingobacteriia</taxon>
        <taxon>Sphingobacteriales</taxon>
        <taxon>Sphingobacteriaceae</taxon>
        <taxon>Mucilaginibacter</taxon>
    </lineage>
</organism>
<dbReference type="Pfam" id="PF14360">
    <property type="entry name" value="PAP2_C"/>
    <property type="match status" value="1"/>
</dbReference>
<feature type="transmembrane region" description="Helical" evidence="1">
    <location>
        <begin position="98"/>
        <end position="116"/>
    </location>
</feature>
<reference evidence="3 4" key="1">
    <citation type="submission" date="2020-10" db="EMBL/GenBank/DDBJ databases">
        <title>Mucilaginibacter mali sp. nov., isolated from rhizosphere soil of apple orchard.</title>
        <authorList>
            <person name="Lee J.-S."/>
            <person name="Kim H.S."/>
            <person name="Kim J.-S."/>
        </authorList>
    </citation>
    <scope>NUCLEOTIDE SEQUENCE [LARGE SCALE GENOMIC DNA]</scope>
    <source>
        <strain evidence="3 4">KCTC 23157</strain>
    </source>
</reference>
<comment type="caution">
    <text evidence="3">The sequence shown here is derived from an EMBL/GenBank/DDBJ whole genome shotgun (WGS) entry which is preliminary data.</text>
</comment>
<proteinExistence type="predicted"/>
<keyword evidence="1" id="KW-0472">Membrane</keyword>
<name>A0ABR9XG44_9SPHI</name>
<dbReference type="InterPro" id="IPR025749">
    <property type="entry name" value="Sphingomyelin_synth-like_dom"/>
</dbReference>
<feature type="domain" description="Sphingomyelin synthase-like" evidence="2">
    <location>
        <begin position="144"/>
        <end position="203"/>
    </location>
</feature>
<accession>A0ABR9XG44</accession>
<evidence type="ECO:0000313" key="4">
    <source>
        <dbReference type="Proteomes" id="UP000632774"/>
    </source>
</evidence>
<feature type="transmembrane region" description="Helical" evidence="1">
    <location>
        <begin position="25"/>
        <end position="45"/>
    </location>
</feature>
<feature type="transmembrane region" description="Helical" evidence="1">
    <location>
        <begin position="65"/>
        <end position="86"/>
    </location>
</feature>
<keyword evidence="4" id="KW-1185">Reference proteome</keyword>
<keyword evidence="1" id="KW-0812">Transmembrane</keyword>
<feature type="transmembrane region" description="Helical" evidence="1">
    <location>
        <begin position="168"/>
        <end position="186"/>
    </location>
</feature>
<evidence type="ECO:0000259" key="2">
    <source>
        <dbReference type="Pfam" id="PF14360"/>
    </source>
</evidence>
<gene>
    <name evidence="3" type="ORF">IRJ18_06675</name>
</gene>
<protein>
    <recommendedName>
        <fullName evidence="2">Sphingomyelin synthase-like domain-containing protein</fullName>
    </recommendedName>
</protein>
<evidence type="ECO:0000313" key="3">
    <source>
        <dbReference type="EMBL" id="MBE9666039.1"/>
    </source>
</evidence>
<feature type="transmembrane region" description="Helical" evidence="1">
    <location>
        <begin position="192"/>
        <end position="211"/>
    </location>
</feature>
<keyword evidence="1" id="KW-1133">Transmembrane helix</keyword>
<evidence type="ECO:0000256" key="1">
    <source>
        <dbReference type="SAM" id="Phobius"/>
    </source>
</evidence>
<dbReference type="EMBL" id="JADFFM010000001">
    <property type="protein sequence ID" value="MBE9666039.1"/>
    <property type="molecule type" value="Genomic_DNA"/>
</dbReference>
<dbReference type="RefSeq" id="WP_194105413.1">
    <property type="nucleotide sequence ID" value="NZ_JADFFM010000001.1"/>
</dbReference>